<protein>
    <recommendedName>
        <fullName evidence="3">Reverse transcriptase domain-containing protein</fullName>
    </recommendedName>
</protein>
<dbReference type="AlphaFoldDB" id="A0A3M0KXY1"/>
<evidence type="ECO:0000313" key="1">
    <source>
        <dbReference type="EMBL" id="RMC18159.1"/>
    </source>
</evidence>
<dbReference type="EMBL" id="QRBI01000097">
    <property type="protein sequence ID" value="RMC18159.1"/>
    <property type="molecule type" value="Genomic_DNA"/>
</dbReference>
<dbReference type="PANTHER" id="PTHR33332">
    <property type="entry name" value="REVERSE TRANSCRIPTASE DOMAIN-CONTAINING PROTEIN"/>
    <property type="match status" value="1"/>
</dbReference>
<evidence type="ECO:0008006" key="3">
    <source>
        <dbReference type="Google" id="ProtNLM"/>
    </source>
</evidence>
<name>A0A3M0KXY1_HIRRU</name>
<dbReference type="STRING" id="333673.A0A3M0KXY1"/>
<sequence>MEEKIVIPDSQYGFTESKSCLTNLVESYSRVTPSVDKGSTTDVIYLDFCTVFDTVPNTLLCKLERQGFEEWLVGWLRKGLDSLIQKVVIYGLRNLMHIRDKWSPSGTRVYLFISDTDEGVDCILSMFSDDTKLSGAVDTPEGQDAIQRALDKLKQ</sequence>
<reference evidence="1 2" key="1">
    <citation type="submission" date="2018-07" db="EMBL/GenBank/DDBJ databases">
        <title>A high quality draft genome assembly of the barn swallow (H. rustica rustica).</title>
        <authorList>
            <person name="Formenti G."/>
            <person name="Chiara M."/>
            <person name="Poveda L."/>
            <person name="Francoijs K.-J."/>
            <person name="Bonisoli-Alquati A."/>
            <person name="Canova L."/>
            <person name="Gianfranceschi L."/>
            <person name="Horner D.S."/>
            <person name="Saino N."/>
        </authorList>
    </citation>
    <scope>NUCLEOTIDE SEQUENCE [LARGE SCALE GENOMIC DNA]</scope>
    <source>
        <strain evidence="1">Chelidonia</strain>
        <tissue evidence="1">Blood</tissue>
    </source>
</reference>
<dbReference type="OrthoDB" id="9382584at2759"/>
<comment type="caution">
    <text evidence="1">The sequence shown here is derived from an EMBL/GenBank/DDBJ whole genome shotgun (WGS) entry which is preliminary data.</text>
</comment>
<evidence type="ECO:0000313" key="2">
    <source>
        <dbReference type="Proteomes" id="UP000269221"/>
    </source>
</evidence>
<keyword evidence="2" id="KW-1185">Reference proteome</keyword>
<accession>A0A3M0KXY1</accession>
<organism evidence="1 2">
    <name type="scientific">Hirundo rustica rustica</name>
    <dbReference type="NCBI Taxonomy" id="333673"/>
    <lineage>
        <taxon>Eukaryota</taxon>
        <taxon>Metazoa</taxon>
        <taxon>Chordata</taxon>
        <taxon>Craniata</taxon>
        <taxon>Vertebrata</taxon>
        <taxon>Euteleostomi</taxon>
        <taxon>Archelosauria</taxon>
        <taxon>Archosauria</taxon>
        <taxon>Dinosauria</taxon>
        <taxon>Saurischia</taxon>
        <taxon>Theropoda</taxon>
        <taxon>Coelurosauria</taxon>
        <taxon>Aves</taxon>
        <taxon>Neognathae</taxon>
        <taxon>Neoaves</taxon>
        <taxon>Telluraves</taxon>
        <taxon>Australaves</taxon>
        <taxon>Passeriformes</taxon>
        <taxon>Sylvioidea</taxon>
        <taxon>Hirundinidae</taxon>
        <taxon>Hirundo</taxon>
    </lineage>
</organism>
<dbReference type="Proteomes" id="UP000269221">
    <property type="component" value="Unassembled WGS sequence"/>
</dbReference>
<proteinExistence type="predicted"/>
<gene>
    <name evidence="1" type="ORF">DUI87_05040</name>
</gene>